<organism evidence="1 2">
    <name type="scientific">Brassica cretica</name>
    <name type="common">Mustard</name>
    <dbReference type="NCBI Taxonomy" id="69181"/>
    <lineage>
        <taxon>Eukaryota</taxon>
        <taxon>Viridiplantae</taxon>
        <taxon>Streptophyta</taxon>
        <taxon>Embryophyta</taxon>
        <taxon>Tracheophyta</taxon>
        <taxon>Spermatophyta</taxon>
        <taxon>Magnoliopsida</taxon>
        <taxon>eudicotyledons</taxon>
        <taxon>Gunneridae</taxon>
        <taxon>Pentapetalae</taxon>
        <taxon>rosids</taxon>
        <taxon>malvids</taxon>
        <taxon>Brassicales</taxon>
        <taxon>Brassicaceae</taxon>
        <taxon>Brassiceae</taxon>
        <taxon>Brassica</taxon>
    </lineage>
</organism>
<comment type="caution">
    <text evidence="1">The sequence shown here is derived from an EMBL/GenBank/DDBJ whole genome shotgun (WGS) entry which is preliminary data.</text>
</comment>
<reference evidence="1 2" key="1">
    <citation type="journal article" date="2020" name="BMC Genomics">
        <title>Intraspecific diversification of the crop wild relative Brassica cretica Lam. using demographic model selection.</title>
        <authorList>
            <person name="Kioukis A."/>
            <person name="Michalopoulou V.A."/>
            <person name="Briers L."/>
            <person name="Pirintsos S."/>
            <person name="Studholme D.J."/>
            <person name="Pavlidis P."/>
            <person name="Sarris P.F."/>
        </authorList>
    </citation>
    <scope>NUCLEOTIDE SEQUENCE [LARGE SCALE GENOMIC DNA]</scope>
    <source>
        <strain evidence="2">cv. PFS-1207/04</strain>
    </source>
</reference>
<accession>A0ABQ7BD30</accession>
<proteinExistence type="predicted"/>
<name>A0ABQ7BD30_BRACR</name>
<dbReference type="EMBL" id="QGKV02001507">
    <property type="protein sequence ID" value="KAF3530075.1"/>
    <property type="molecule type" value="Genomic_DNA"/>
</dbReference>
<dbReference type="Proteomes" id="UP000266723">
    <property type="component" value="Unassembled WGS sequence"/>
</dbReference>
<keyword evidence="2" id="KW-1185">Reference proteome</keyword>
<gene>
    <name evidence="1" type="ORF">DY000_02040901</name>
</gene>
<sequence>MLTAARLELNLLAQATISSSSAGSLHAHLSTSTHNAHCSISTGLPSVPAMCPLEQMTPTNYRATCSQGYVPIRPCTH</sequence>
<evidence type="ECO:0000313" key="2">
    <source>
        <dbReference type="Proteomes" id="UP000266723"/>
    </source>
</evidence>
<protein>
    <submittedName>
        <fullName evidence="1">Uncharacterized protein</fullName>
    </submittedName>
</protein>
<evidence type="ECO:0000313" key="1">
    <source>
        <dbReference type="EMBL" id="KAF3530075.1"/>
    </source>
</evidence>